<dbReference type="SUPFAM" id="SSF103473">
    <property type="entry name" value="MFS general substrate transporter"/>
    <property type="match status" value="1"/>
</dbReference>
<dbReference type="Pfam" id="PF13347">
    <property type="entry name" value="MFS_2"/>
    <property type="match status" value="1"/>
</dbReference>
<keyword evidence="2" id="KW-0812">Transmembrane</keyword>
<feature type="transmembrane region" description="Helical" evidence="2">
    <location>
        <begin position="21"/>
        <end position="41"/>
    </location>
</feature>
<dbReference type="GO" id="GO:0015293">
    <property type="term" value="F:symporter activity"/>
    <property type="evidence" value="ECO:0007669"/>
    <property type="project" value="InterPro"/>
</dbReference>
<dbReference type="EMBL" id="WTYX01000002">
    <property type="protein sequence ID" value="MXO91920.1"/>
    <property type="molecule type" value="Genomic_DNA"/>
</dbReference>
<comment type="caution">
    <text evidence="3">The sequence shown here is derived from an EMBL/GenBank/DDBJ whole genome shotgun (WGS) entry which is preliminary data.</text>
</comment>
<comment type="similarity">
    <text evidence="1">Belongs to the sodium:galactoside symporter (TC 2.A.2) family.</text>
</comment>
<feature type="transmembrane region" description="Helical" evidence="2">
    <location>
        <begin position="388"/>
        <end position="407"/>
    </location>
</feature>
<proteinExistence type="inferred from homology"/>
<protein>
    <submittedName>
        <fullName evidence="3">Sugar transporter</fullName>
    </submittedName>
</protein>
<sequence length="478" mass="52258">MSAETAKPLPLRIKLFNGSGAIAFGIKDNGFSVFLLTYYNLVLGMEAWLVSLALVIALIVDAFIDPFLGNLSDRTYTAWGRRLPWLYAAPIPLAFAWYFLWMPPVDGTPSFWTLLTLAIIVRLLLSACEVPSIALVPELTRDYEERTTLFRFRFLFGWGSGLVILWLAYGVFLINGPQSAEGYDSYALYGSVVMAIAVLVSAAGQHKWIARYPKDRPDPFGFKSAFHEIREAFSEKAFLIFAAGALAAYVSQGMTFALSNYLYIFVWQLSLSQLSYIYPIVLFLSVVLVFYALAGLHSRFGKAKTGAVATILSMTLWLVPYGLFHIGWWPELGTNAAAFTLFGFIFLSNAAGVAAVISATSMVAEVIEQFEQRTGRRAEGSFYAGNWLVQKSATGVGILLAGVMLSVSQFPTGSAPGDVAANILAALAAMYCAAIFVLGVASAFWLNRFPIDRAEHEARLAALNDTSQSDLDGSNTLP</sequence>
<dbReference type="OrthoDB" id="9764596at2"/>
<keyword evidence="2" id="KW-0472">Membrane</keyword>
<reference evidence="3 4" key="1">
    <citation type="submission" date="2019-12" db="EMBL/GenBank/DDBJ databases">
        <title>Genomic-based taxomic classification of the family Erythrobacteraceae.</title>
        <authorList>
            <person name="Xu L."/>
        </authorList>
    </citation>
    <scope>NUCLEOTIDE SEQUENCE [LARGE SCALE GENOMIC DNA]</scope>
    <source>
        <strain evidence="3 4">KCTC 52763</strain>
    </source>
</reference>
<dbReference type="InterPro" id="IPR036259">
    <property type="entry name" value="MFS_trans_sf"/>
</dbReference>
<evidence type="ECO:0000313" key="4">
    <source>
        <dbReference type="Proteomes" id="UP000442714"/>
    </source>
</evidence>
<dbReference type="GO" id="GO:0008643">
    <property type="term" value="P:carbohydrate transport"/>
    <property type="evidence" value="ECO:0007669"/>
    <property type="project" value="InterPro"/>
</dbReference>
<keyword evidence="4" id="KW-1185">Reference proteome</keyword>
<evidence type="ECO:0000313" key="3">
    <source>
        <dbReference type="EMBL" id="MXO91920.1"/>
    </source>
</evidence>
<dbReference type="AlphaFoldDB" id="A0A844ZXK1"/>
<organism evidence="3 4">
    <name type="scientific">Pontixanthobacter aquaemixtae</name>
    <dbReference type="NCBI Taxonomy" id="1958940"/>
    <lineage>
        <taxon>Bacteria</taxon>
        <taxon>Pseudomonadati</taxon>
        <taxon>Pseudomonadota</taxon>
        <taxon>Alphaproteobacteria</taxon>
        <taxon>Sphingomonadales</taxon>
        <taxon>Erythrobacteraceae</taxon>
        <taxon>Pontixanthobacter</taxon>
    </lineage>
</organism>
<keyword evidence="2" id="KW-1133">Transmembrane helix</keyword>
<keyword evidence="3" id="KW-0762">Sugar transport</keyword>
<feature type="transmembrane region" description="Helical" evidence="2">
    <location>
        <begin position="47"/>
        <end position="71"/>
    </location>
</feature>
<dbReference type="PANTHER" id="PTHR11328:SF28">
    <property type="entry name" value="MAJOR FACILITATOR SUPERFAMILY DOMAIN-CONTAINING PROTEIN 12"/>
    <property type="match status" value="1"/>
</dbReference>
<keyword evidence="3" id="KW-0813">Transport</keyword>
<dbReference type="InterPro" id="IPR039672">
    <property type="entry name" value="MFS_2"/>
</dbReference>
<feature type="transmembrane region" description="Helical" evidence="2">
    <location>
        <begin position="306"/>
        <end position="329"/>
    </location>
</feature>
<feature type="transmembrane region" description="Helical" evidence="2">
    <location>
        <begin position="83"/>
        <end position="100"/>
    </location>
</feature>
<accession>A0A844ZXK1</accession>
<feature type="transmembrane region" description="Helical" evidence="2">
    <location>
        <begin position="237"/>
        <end position="264"/>
    </location>
</feature>
<dbReference type="PANTHER" id="PTHR11328">
    <property type="entry name" value="MAJOR FACILITATOR SUPERFAMILY DOMAIN-CONTAINING PROTEIN"/>
    <property type="match status" value="1"/>
</dbReference>
<dbReference type="RefSeq" id="WP_160605732.1">
    <property type="nucleotide sequence ID" value="NZ_WTYX01000002.1"/>
</dbReference>
<feature type="transmembrane region" description="Helical" evidence="2">
    <location>
        <begin position="341"/>
        <end position="367"/>
    </location>
</feature>
<dbReference type="Proteomes" id="UP000442714">
    <property type="component" value="Unassembled WGS sequence"/>
</dbReference>
<evidence type="ECO:0000256" key="2">
    <source>
        <dbReference type="SAM" id="Phobius"/>
    </source>
</evidence>
<dbReference type="GO" id="GO:0005886">
    <property type="term" value="C:plasma membrane"/>
    <property type="evidence" value="ECO:0007669"/>
    <property type="project" value="TreeGrafter"/>
</dbReference>
<feature type="transmembrane region" description="Helical" evidence="2">
    <location>
        <begin position="186"/>
        <end position="204"/>
    </location>
</feature>
<dbReference type="Gene3D" id="1.20.1250.20">
    <property type="entry name" value="MFS general substrate transporter like domains"/>
    <property type="match status" value="1"/>
</dbReference>
<name>A0A844ZXK1_9SPHN</name>
<feature type="transmembrane region" description="Helical" evidence="2">
    <location>
        <begin position="276"/>
        <end position="294"/>
    </location>
</feature>
<feature type="transmembrane region" description="Helical" evidence="2">
    <location>
        <begin position="155"/>
        <end position="174"/>
    </location>
</feature>
<feature type="transmembrane region" description="Helical" evidence="2">
    <location>
        <begin position="419"/>
        <end position="446"/>
    </location>
</feature>
<feature type="transmembrane region" description="Helical" evidence="2">
    <location>
        <begin position="112"/>
        <end position="135"/>
    </location>
</feature>
<evidence type="ECO:0000256" key="1">
    <source>
        <dbReference type="ARBA" id="ARBA00009617"/>
    </source>
</evidence>
<gene>
    <name evidence="3" type="ORF">GRI41_13880</name>
</gene>